<evidence type="ECO:0000313" key="1">
    <source>
        <dbReference type="EMBL" id="NEA84947.1"/>
    </source>
</evidence>
<proteinExistence type="predicted"/>
<comment type="caution">
    <text evidence="1">The sequence shown here is derived from an EMBL/GenBank/DDBJ whole genome shotgun (WGS) entry which is preliminary data.</text>
</comment>
<dbReference type="AlphaFoldDB" id="A0A6G3QP14"/>
<organism evidence="1">
    <name type="scientific">Streptomyces sp. SID14436</name>
    <dbReference type="NCBI Taxonomy" id="2706070"/>
    <lineage>
        <taxon>Bacteria</taxon>
        <taxon>Bacillati</taxon>
        <taxon>Actinomycetota</taxon>
        <taxon>Actinomycetes</taxon>
        <taxon>Kitasatosporales</taxon>
        <taxon>Streptomycetaceae</taxon>
        <taxon>Streptomyces</taxon>
    </lineage>
</organism>
<protein>
    <submittedName>
        <fullName evidence="1">Uncharacterized protein</fullName>
    </submittedName>
</protein>
<name>A0A6G3QP14_9ACTN</name>
<accession>A0A6G3QP14</accession>
<dbReference type="EMBL" id="JAAGMD010000073">
    <property type="protein sequence ID" value="NEA84947.1"/>
    <property type="molecule type" value="Genomic_DNA"/>
</dbReference>
<sequence>MSVEASRALELITGESRFEASAEEYTIARAADDVVNAYPDLNVGRQDICGVYTPIGKPSFEIKISWDASPSPPTGSPASKFTELRMGERTVAAADKAMVFFSCRGTRLPDSLGLAHLIVMVQHWAVPREFEGDVKALKDAYATVAHSVALAMAKELRCEGNGGLPEKPVLDPV</sequence>
<reference evidence="1" key="1">
    <citation type="submission" date="2020-01" db="EMBL/GenBank/DDBJ databases">
        <title>Insect and environment-associated Actinomycetes.</title>
        <authorList>
            <person name="Currrie C."/>
            <person name="Chevrette M."/>
            <person name="Carlson C."/>
            <person name="Stubbendieck R."/>
            <person name="Wendt-Pienkowski E."/>
        </authorList>
    </citation>
    <scope>NUCLEOTIDE SEQUENCE</scope>
    <source>
        <strain evidence="1">SID14436</strain>
    </source>
</reference>
<gene>
    <name evidence="1" type="ORF">G3I53_02415</name>
</gene>